<proteinExistence type="predicted"/>
<dbReference type="EMBL" id="JAAOLX010000008">
    <property type="protein sequence ID" value="NHQ87689.1"/>
    <property type="molecule type" value="Genomic_DNA"/>
</dbReference>
<dbReference type="RefSeq" id="WP_166828426.1">
    <property type="nucleotide sequence ID" value="NZ_JAAOLX010000008.1"/>
</dbReference>
<evidence type="ECO:0008006" key="4">
    <source>
        <dbReference type="Google" id="ProtNLM"/>
    </source>
</evidence>
<evidence type="ECO:0000313" key="2">
    <source>
        <dbReference type="EMBL" id="NHQ87689.1"/>
    </source>
</evidence>
<evidence type="ECO:0000256" key="1">
    <source>
        <dbReference type="SAM" id="SignalP"/>
    </source>
</evidence>
<comment type="caution">
    <text evidence="2">The sequence shown here is derived from an EMBL/GenBank/DDBJ whole genome shotgun (WGS) entry which is preliminary data.</text>
</comment>
<evidence type="ECO:0000313" key="3">
    <source>
        <dbReference type="Proteomes" id="UP000712570"/>
    </source>
</evidence>
<keyword evidence="1" id="KW-0732">Signal</keyword>
<reference evidence="2 3" key="1">
    <citation type="submission" date="2020-03" db="EMBL/GenBank/DDBJ databases">
        <title>Draft genome sequence of environmentally isolated violet-colored cultures.</title>
        <authorList>
            <person name="Wilson H.S."/>
        </authorList>
    </citation>
    <scope>NUCLEOTIDE SEQUENCE [LARGE SCALE GENOMIC DNA]</scope>
    <source>
        <strain evidence="2 3">HSC-16F04</strain>
    </source>
</reference>
<dbReference type="InterPro" id="IPR036909">
    <property type="entry name" value="Cyt_c-like_dom_sf"/>
</dbReference>
<dbReference type="Proteomes" id="UP000712570">
    <property type="component" value="Unassembled WGS sequence"/>
</dbReference>
<feature type="signal peptide" evidence="1">
    <location>
        <begin position="1"/>
        <end position="19"/>
    </location>
</feature>
<dbReference type="Gene3D" id="1.10.760.10">
    <property type="entry name" value="Cytochrome c-like domain"/>
    <property type="match status" value="1"/>
</dbReference>
<gene>
    <name evidence="2" type="ORF">HA050_16350</name>
</gene>
<accession>A0ABX0L0C5</accession>
<sequence length="107" mass="12216">MKYLSLIIALFALINPALALEIKLPAETSMYPANANPAYVTTLQKCLICHSADYALYQPHLSEKEWFKITEKMRLSFKAPITQQEASQIAAYLFQAQQDRVRPARQK</sequence>
<protein>
    <recommendedName>
        <fullName evidence="4">Cytochrome c</fullName>
    </recommendedName>
</protein>
<feature type="chain" id="PRO_5047465015" description="Cytochrome c" evidence="1">
    <location>
        <begin position="20"/>
        <end position="107"/>
    </location>
</feature>
<dbReference type="SUPFAM" id="SSF46626">
    <property type="entry name" value="Cytochrome c"/>
    <property type="match status" value="1"/>
</dbReference>
<name>A0ABX0L0C5_9NEIS</name>
<keyword evidence="3" id="KW-1185">Reference proteome</keyword>
<organism evidence="2 3">
    <name type="scientific">Iodobacter violaceini</name>
    <dbReference type="NCBI Taxonomy" id="3044271"/>
    <lineage>
        <taxon>Bacteria</taxon>
        <taxon>Pseudomonadati</taxon>
        <taxon>Pseudomonadota</taxon>
        <taxon>Betaproteobacteria</taxon>
        <taxon>Neisseriales</taxon>
        <taxon>Chitinibacteraceae</taxon>
        <taxon>Iodobacter</taxon>
    </lineage>
</organism>